<dbReference type="GO" id="GO:0015171">
    <property type="term" value="F:amino acid transmembrane transporter activity"/>
    <property type="evidence" value="ECO:0007669"/>
    <property type="project" value="TreeGrafter"/>
</dbReference>
<dbReference type="OrthoDB" id="3900342at2759"/>
<dbReference type="eggNOG" id="KOG1286">
    <property type="taxonomic scope" value="Eukaryota"/>
</dbReference>
<feature type="transmembrane region" description="Helical" evidence="6">
    <location>
        <begin position="70"/>
        <end position="89"/>
    </location>
</feature>
<dbReference type="EMBL" id="DS995706">
    <property type="protein sequence ID" value="EEQ34318.1"/>
    <property type="molecule type" value="Genomic_DNA"/>
</dbReference>
<feature type="transmembrane region" description="Helical" evidence="6">
    <location>
        <begin position="132"/>
        <end position="152"/>
    </location>
</feature>
<evidence type="ECO:0000256" key="6">
    <source>
        <dbReference type="SAM" id="Phobius"/>
    </source>
</evidence>
<dbReference type="PANTHER" id="PTHR43341">
    <property type="entry name" value="AMINO ACID PERMEASE"/>
    <property type="match status" value="1"/>
</dbReference>
<organism evidence="8 9">
    <name type="scientific">Arthroderma otae (strain ATCC MYA-4605 / CBS 113480)</name>
    <name type="common">Microsporum canis</name>
    <dbReference type="NCBI Taxonomy" id="554155"/>
    <lineage>
        <taxon>Eukaryota</taxon>
        <taxon>Fungi</taxon>
        <taxon>Dikarya</taxon>
        <taxon>Ascomycota</taxon>
        <taxon>Pezizomycotina</taxon>
        <taxon>Eurotiomycetes</taxon>
        <taxon>Eurotiomycetidae</taxon>
        <taxon>Onygenales</taxon>
        <taxon>Arthrodermataceae</taxon>
        <taxon>Microsporum</taxon>
    </lineage>
</organism>
<keyword evidence="9" id="KW-1185">Reference proteome</keyword>
<feature type="region of interest" description="Disordered" evidence="5">
    <location>
        <begin position="1"/>
        <end position="21"/>
    </location>
</feature>
<evidence type="ECO:0000256" key="5">
    <source>
        <dbReference type="SAM" id="MobiDB-lite"/>
    </source>
</evidence>
<dbReference type="InterPro" id="IPR050524">
    <property type="entry name" value="APC_YAT"/>
</dbReference>
<comment type="subcellular location">
    <subcellularLocation>
        <location evidence="1">Membrane</location>
        <topology evidence="1">Multi-pass membrane protein</topology>
    </subcellularLocation>
</comment>
<evidence type="ECO:0000259" key="7">
    <source>
        <dbReference type="Pfam" id="PF00324"/>
    </source>
</evidence>
<evidence type="ECO:0000256" key="1">
    <source>
        <dbReference type="ARBA" id="ARBA00004141"/>
    </source>
</evidence>
<accession>C5FWN4</accession>
<keyword evidence="2 6" id="KW-0812">Transmembrane</keyword>
<dbReference type="RefSeq" id="XP_002845173.1">
    <property type="nucleotide sequence ID" value="XM_002845127.1"/>
</dbReference>
<proteinExistence type="predicted"/>
<dbReference type="Pfam" id="PF00324">
    <property type="entry name" value="AA_permease"/>
    <property type="match status" value="1"/>
</dbReference>
<feature type="domain" description="Amino acid permease/ SLC12A" evidence="7">
    <location>
        <begin position="70"/>
        <end position="206"/>
    </location>
</feature>
<dbReference type="Gene3D" id="1.20.1740.10">
    <property type="entry name" value="Amino acid/polyamine transporter I"/>
    <property type="match status" value="1"/>
</dbReference>
<dbReference type="STRING" id="554155.C5FWN4"/>
<protein>
    <submittedName>
        <fullName evidence="8">Proline-specific permease</fullName>
    </submittedName>
</protein>
<gene>
    <name evidence="8" type="ORF">MCYG_07137</name>
</gene>
<dbReference type="VEuPathDB" id="FungiDB:MCYG_07137"/>
<dbReference type="GO" id="GO:0016020">
    <property type="term" value="C:membrane"/>
    <property type="evidence" value="ECO:0007669"/>
    <property type="project" value="UniProtKB-SubCell"/>
</dbReference>
<keyword evidence="4 6" id="KW-0472">Membrane</keyword>
<evidence type="ECO:0000256" key="2">
    <source>
        <dbReference type="ARBA" id="ARBA00022692"/>
    </source>
</evidence>
<feature type="compositionally biased region" description="Polar residues" evidence="5">
    <location>
        <begin position="1"/>
        <end position="15"/>
    </location>
</feature>
<evidence type="ECO:0000256" key="4">
    <source>
        <dbReference type="ARBA" id="ARBA00023136"/>
    </source>
</evidence>
<sequence>MENSASSIKDSSTTIVHGPITTRDSQPECGLLLAEPVYAEDVFQTRGNSLCTIGNGELEVPQVAKDLPTISNAHIIGLFLSSGMILALAGPGGAVVAYLLMGMVVGAVISCLGEMTALMPVNAPVMEFPRRFLDRGVGFAVGWTYWFAYAVVATHNMVGAAETARYRYTDGKTNVIWEVGERVDTAVWITVFIVLIALINLFPVKVNK</sequence>
<feature type="transmembrane region" description="Helical" evidence="6">
    <location>
        <begin position="185"/>
        <end position="204"/>
    </location>
</feature>
<dbReference type="PANTHER" id="PTHR43341:SF35">
    <property type="entry name" value="ACID TRANSPORTER, PUTATIVE-RELATED"/>
    <property type="match status" value="1"/>
</dbReference>
<feature type="transmembrane region" description="Helical" evidence="6">
    <location>
        <begin position="95"/>
        <end position="120"/>
    </location>
</feature>
<keyword evidence="3 6" id="KW-1133">Transmembrane helix</keyword>
<dbReference type="AlphaFoldDB" id="C5FWN4"/>
<dbReference type="GeneID" id="9226958"/>
<evidence type="ECO:0000256" key="3">
    <source>
        <dbReference type="ARBA" id="ARBA00022989"/>
    </source>
</evidence>
<dbReference type="InterPro" id="IPR004841">
    <property type="entry name" value="AA-permease/SLC12A_dom"/>
</dbReference>
<reference evidence="9" key="1">
    <citation type="journal article" date="2012" name="MBio">
        <title>Comparative genome analysis of Trichophyton rubrum and related dermatophytes reveals candidate genes involved in infection.</title>
        <authorList>
            <person name="Martinez D.A."/>
            <person name="Oliver B.G."/>
            <person name="Graeser Y."/>
            <person name="Goldberg J.M."/>
            <person name="Li W."/>
            <person name="Martinez-Rossi N.M."/>
            <person name="Monod M."/>
            <person name="Shelest E."/>
            <person name="Barton R.C."/>
            <person name="Birch E."/>
            <person name="Brakhage A.A."/>
            <person name="Chen Z."/>
            <person name="Gurr S.J."/>
            <person name="Heiman D."/>
            <person name="Heitman J."/>
            <person name="Kosti I."/>
            <person name="Rossi A."/>
            <person name="Saif S."/>
            <person name="Samalova M."/>
            <person name="Saunders C.W."/>
            <person name="Shea T."/>
            <person name="Summerbell R.C."/>
            <person name="Xu J."/>
            <person name="Young S."/>
            <person name="Zeng Q."/>
            <person name="Birren B.W."/>
            <person name="Cuomo C.A."/>
            <person name="White T.C."/>
        </authorList>
    </citation>
    <scope>NUCLEOTIDE SEQUENCE [LARGE SCALE GENOMIC DNA]</scope>
    <source>
        <strain evidence="9">ATCC MYA-4605 / CBS 113480</strain>
    </source>
</reference>
<dbReference type="HOGENOM" id="CLU_1320597_0_0_1"/>
<evidence type="ECO:0000313" key="8">
    <source>
        <dbReference type="EMBL" id="EEQ34318.1"/>
    </source>
</evidence>
<name>C5FWN4_ARTOC</name>
<evidence type="ECO:0000313" key="9">
    <source>
        <dbReference type="Proteomes" id="UP000002035"/>
    </source>
</evidence>
<dbReference type="Proteomes" id="UP000002035">
    <property type="component" value="Unassembled WGS sequence"/>
</dbReference>